<name>A0AAX3UG07_9LACO</name>
<proteinExistence type="predicted"/>
<keyword evidence="1" id="KW-1133">Transmembrane helix</keyword>
<evidence type="ECO:0000313" key="3">
    <source>
        <dbReference type="EMBL" id="WGO86439.1"/>
    </source>
</evidence>
<protein>
    <submittedName>
        <fullName evidence="3">MFS transporter</fullName>
    </submittedName>
</protein>
<accession>A0AAX3UG07</accession>
<feature type="transmembrane region" description="Helical" evidence="1">
    <location>
        <begin position="20"/>
        <end position="40"/>
    </location>
</feature>
<evidence type="ECO:0000256" key="1">
    <source>
        <dbReference type="SAM" id="Phobius"/>
    </source>
</evidence>
<organism evidence="3 5">
    <name type="scientific">Lactobacillus kefiranofaciens</name>
    <dbReference type="NCBI Taxonomy" id="267818"/>
    <lineage>
        <taxon>Bacteria</taxon>
        <taxon>Bacillati</taxon>
        <taxon>Bacillota</taxon>
        <taxon>Bacilli</taxon>
        <taxon>Lactobacillales</taxon>
        <taxon>Lactobacillaceae</taxon>
        <taxon>Lactobacillus</taxon>
    </lineage>
</organism>
<gene>
    <name evidence="3" type="ORF">QEJ78_02955</name>
    <name evidence="2" type="ORF">SAMN02983011_00236</name>
</gene>
<dbReference type="AlphaFoldDB" id="A0AAX3UG07"/>
<dbReference type="EMBL" id="CP123735">
    <property type="protein sequence ID" value="WGO86439.1"/>
    <property type="molecule type" value="Genomic_DNA"/>
</dbReference>
<evidence type="ECO:0000313" key="5">
    <source>
        <dbReference type="Proteomes" id="UP001242513"/>
    </source>
</evidence>
<reference evidence="3" key="2">
    <citation type="journal article" date="2022" name="Food Funct.">
        <title>Lactobacillus kefiranofaciens ZW18 from Kefir enhances the anti-tumor effect of anti-programmed cell death 1 (PD-1) immunotherapy by modulating the gut microbiota.</title>
        <authorList>
            <person name="Zhao J."/>
            <person name="Wang Y."/>
            <person name="Wang J."/>
            <person name="Lv M."/>
            <person name="Zhou C."/>
            <person name="Jia L."/>
            <person name="Geng W."/>
        </authorList>
    </citation>
    <scope>NUCLEOTIDE SEQUENCE</scope>
    <source>
        <strain evidence="3">ZW18</strain>
    </source>
</reference>
<keyword evidence="1" id="KW-0812">Transmembrane</keyword>
<keyword evidence="4" id="KW-1185">Reference proteome</keyword>
<reference evidence="2 4" key="1">
    <citation type="submission" date="2016-10" db="EMBL/GenBank/DDBJ databases">
        <authorList>
            <person name="Varghese N."/>
            <person name="Submissions S."/>
        </authorList>
    </citation>
    <scope>NUCLEOTIDE SEQUENCE [LARGE SCALE GENOMIC DNA]</scope>
    <source>
        <strain evidence="2 4">ATCC 43761</strain>
    </source>
</reference>
<sequence length="44" mass="4696">MIPIGSFLGGIIVQQFGSTVAILMQGLAELVTAALYLLVFNKEK</sequence>
<reference evidence="3" key="3">
    <citation type="submission" date="2023-04" db="EMBL/GenBank/DDBJ databases">
        <authorList>
            <person name="Wang Y."/>
        </authorList>
    </citation>
    <scope>NUCLEOTIDE SEQUENCE</scope>
    <source>
        <strain evidence="3">ZW18</strain>
    </source>
</reference>
<dbReference type="Proteomes" id="UP000181860">
    <property type="component" value="Unassembled WGS sequence"/>
</dbReference>
<dbReference type="Proteomes" id="UP001242513">
    <property type="component" value="Chromosome"/>
</dbReference>
<evidence type="ECO:0000313" key="4">
    <source>
        <dbReference type="Proteomes" id="UP000181860"/>
    </source>
</evidence>
<keyword evidence="1" id="KW-0472">Membrane</keyword>
<dbReference type="EMBL" id="FMXC01000001">
    <property type="protein sequence ID" value="SDA38397.1"/>
    <property type="molecule type" value="Genomic_DNA"/>
</dbReference>
<evidence type="ECO:0000313" key="2">
    <source>
        <dbReference type="EMBL" id="SDA38397.1"/>
    </source>
</evidence>